<dbReference type="SUPFAM" id="SSF52799">
    <property type="entry name" value="(Phosphotyrosine protein) phosphatases II"/>
    <property type="match status" value="1"/>
</dbReference>
<dbReference type="Proteomes" id="UP001500742">
    <property type="component" value="Unassembled WGS sequence"/>
</dbReference>
<name>A0ABP7P071_9SPHI</name>
<evidence type="ECO:0000259" key="1">
    <source>
        <dbReference type="PROSITE" id="PS50056"/>
    </source>
</evidence>
<dbReference type="Gene3D" id="3.90.190.10">
    <property type="entry name" value="Protein tyrosine phosphatase superfamily"/>
    <property type="match status" value="1"/>
</dbReference>
<protein>
    <recommendedName>
        <fullName evidence="1">Tyrosine specific protein phosphatases domain-containing protein</fullName>
    </recommendedName>
</protein>
<dbReference type="PROSITE" id="PS00383">
    <property type="entry name" value="TYR_PHOSPHATASE_1"/>
    <property type="match status" value="1"/>
</dbReference>
<feature type="domain" description="Tyrosine specific protein phosphatases" evidence="1">
    <location>
        <begin position="138"/>
        <end position="208"/>
    </location>
</feature>
<dbReference type="InterPro" id="IPR029021">
    <property type="entry name" value="Prot-tyrosine_phosphatase-like"/>
</dbReference>
<proteinExistence type="predicted"/>
<comment type="caution">
    <text evidence="2">The sequence shown here is derived from an EMBL/GenBank/DDBJ whole genome shotgun (WGS) entry which is preliminary data.</text>
</comment>
<organism evidence="2 3">
    <name type="scientific">Mucilaginibacter dorajii</name>
    <dbReference type="NCBI Taxonomy" id="692994"/>
    <lineage>
        <taxon>Bacteria</taxon>
        <taxon>Pseudomonadati</taxon>
        <taxon>Bacteroidota</taxon>
        <taxon>Sphingobacteriia</taxon>
        <taxon>Sphingobacteriales</taxon>
        <taxon>Sphingobacteriaceae</taxon>
        <taxon>Mucilaginibacter</taxon>
    </lineage>
</organism>
<keyword evidence="3" id="KW-1185">Reference proteome</keyword>
<dbReference type="RefSeq" id="WP_259092832.1">
    <property type="nucleotide sequence ID" value="NZ_BAAAZC010000002.1"/>
</dbReference>
<dbReference type="EMBL" id="BAAAZC010000002">
    <property type="protein sequence ID" value="GAA3957494.1"/>
    <property type="molecule type" value="Genomic_DNA"/>
</dbReference>
<sequence length="414" mass="46865">MPDAIKDEIERLLPLIQTGQMPKHEAEQLLNTIREAIKVGSSKGKELGQFISLITNGLKLQQLETDINWVPVANGYLAIGHKPGGKISFWGLKKEGASAIVTLLHEKEGAVKIGTQTQQAGIGWVWFPFSASKPYEQYDTIKVLQLYGQLQLLLNTGGKIYIHCSAGIHRTGMITYGLLRYLGYDKNNALQMLNNLRPVTAQQVGDNRLLWGDRYATKKDLRYMAYSFADYNESKPVDYFSYDAGNWPYLSEDDYIIYAHFQIWVQSLRALFPEHNFLLCENRGIPNYQYSFFSLVVREKGAETGDSAIVFMINKKAPLAVWGTVTFKTSGWDDEWYIPLANLFINSLSECFNPVIDYMVSNLMAANLNFTPKAVLLRNNNLPLADTKHLCINLDGSLDTVYGCTYNVYDNMIK</sequence>
<gene>
    <name evidence="2" type="ORF">GCM10022210_00830</name>
</gene>
<reference evidence="3" key="1">
    <citation type="journal article" date="2019" name="Int. J. Syst. Evol. Microbiol.">
        <title>The Global Catalogue of Microorganisms (GCM) 10K type strain sequencing project: providing services to taxonomists for standard genome sequencing and annotation.</title>
        <authorList>
            <consortium name="The Broad Institute Genomics Platform"/>
            <consortium name="The Broad Institute Genome Sequencing Center for Infectious Disease"/>
            <person name="Wu L."/>
            <person name="Ma J."/>
        </authorList>
    </citation>
    <scope>NUCLEOTIDE SEQUENCE [LARGE SCALE GENOMIC DNA]</scope>
    <source>
        <strain evidence="3">JCM 16601</strain>
    </source>
</reference>
<dbReference type="InterPro" id="IPR000387">
    <property type="entry name" value="Tyr_Pase_dom"/>
</dbReference>
<dbReference type="InterPro" id="IPR016130">
    <property type="entry name" value="Tyr_Pase_AS"/>
</dbReference>
<dbReference type="PROSITE" id="PS50056">
    <property type="entry name" value="TYR_PHOSPHATASE_2"/>
    <property type="match status" value="1"/>
</dbReference>
<evidence type="ECO:0000313" key="2">
    <source>
        <dbReference type="EMBL" id="GAA3957494.1"/>
    </source>
</evidence>
<evidence type="ECO:0000313" key="3">
    <source>
        <dbReference type="Proteomes" id="UP001500742"/>
    </source>
</evidence>
<accession>A0ABP7P071</accession>